<dbReference type="SUPFAM" id="SSF49373">
    <property type="entry name" value="Invasin/intimin cell-adhesion fragments"/>
    <property type="match status" value="1"/>
</dbReference>
<dbReference type="RefSeq" id="WP_171685628.1">
    <property type="nucleotide sequence ID" value="NZ_WHNZ01000046.1"/>
</dbReference>
<dbReference type="InterPro" id="IPR001119">
    <property type="entry name" value="SLH_dom"/>
</dbReference>
<dbReference type="Pfam" id="PF00395">
    <property type="entry name" value="SLH"/>
    <property type="match status" value="3"/>
</dbReference>
<organism evidence="4 5">
    <name type="scientific">Paenibacillus planticolens</name>
    <dbReference type="NCBI Taxonomy" id="2654976"/>
    <lineage>
        <taxon>Bacteria</taxon>
        <taxon>Bacillati</taxon>
        <taxon>Bacillota</taxon>
        <taxon>Bacilli</taxon>
        <taxon>Bacillales</taxon>
        <taxon>Paenibacillaceae</taxon>
        <taxon>Paenibacillus</taxon>
    </lineage>
</organism>
<dbReference type="EMBL" id="WHNZ01000046">
    <property type="protein sequence ID" value="NOV02797.1"/>
    <property type="molecule type" value="Genomic_DNA"/>
</dbReference>
<dbReference type="SUPFAM" id="SSF51126">
    <property type="entry name" value="Pectin lyase-like"/>
    <property type="match status" value="1"/>
</dbReference>
<dbReference type="InterPro" id="IPR003343">
    <property type="entry name" value="Big_2"/>
</dbReference>
<feature type="compositionally biased region" description="Basic and acidic residues" evidence="1">
    <location>
        <begin position="1838"/>
        <end position="1857"/>
    </location>
</feature>
<evidence type="ECO:0000259" key="3">
    <source>
        <dbReference type="PROSITE" id="PS51272"/>
    </source>
</evidence>
<dbReference type="PANTHER" id="PTHR36453:SF1">
    <property type="entry name" value="RIGHT HANDED BETA HELIX DOMAIN-CONTAINING PROTEIN"/>
    <property type="match status" value="1"/>
</dbReference>
<feature type="domain" description="SLH" evidence="3">
    <location>
        <begin position="2167"/>
        <end position="2221"/>
    </location>
</feature>
<accession>A0ABX1ZV37</accession>
<sequence length="2221" mass="236895">MLQASATKTYKWMSLVLALLMICTPVLSFPSKASAAAATSYYVDGTHGSDANAGSLAAPFQTIQKAAIVATSGDTIEIRGGVYRETVTPASDNVTFKNYNGEKVIMSGGDLVTGWAPSAAGANIYEAPMSWDFDNGNGNILFYTDAAGNPISMSQARWPNIKDSEMFDKTKYAKFTADPTSPVGTSDGLYMTYSGIAVTGGLPVTTADAWKGALLVSSVSNGFTTYTGEVTNSDTKLTFKWPFTGGYTPKSASPGYGFYLTNSLIALKKIAAATTANTAAWYKDVAAGKLYVVLTNASNVVVDPSGGAVEAKNRAFVFNLDGRSGITIQGIDVRAAGINFANSHDNMFKGAVIEKVDSLNRLFDVSIITDGLVSGFTVDGYNNTVRDSEIKDMFGAGIIMKGHDNKVINNHIHDVDRYGLYADGVTIYGYNQLVSHNTIHATGRSGIGGKFSNSVIQYNDIYDAMKISYDGGVLYFVNHDFGGSEVHHNTVHDTPNGEGIYFDNVTNNAMIYNNIVYKTSTGFLINTPSERMIVLNNTAYDNATAYSSWGDSNDTIDNYGTVIMGNIFTGTFNSQAAGGAVEQLNVLGTVAALGSKFVDAANRNFALVNPDSYRSAEIAGVTDGHTSSYAVPGAVQPGVTWKAGYDFANAANINPTFQIHNIPYKQLVKNGGFDDDLAGWTATGSPEVVKHNAWDYRAKTGGLVKDGFTGVVLENGDKITQTIPVKPNTKYNASVWGREMGQRVFAGDRDPSGSTLINPLSFRSSDGYLITGANTTLKFKDVEFAPGVDKVYFGTTAISTTGKIEMYIGDPAAGGKLIATEPFTGYSTTAGWSYKTAITLSNVPGPGKYDVYLKFTNTVPSTPRTCYFSDFVLYDSTPDSTTDFIEFGVEGLSSGLMKKEYSSSSYGPAGASTRPINVTFTTGPNDTSVTIYAAQKGTGGKLRGYVDVFGLTESVFPAYPAPYTYQDGFEDTTWNPLNWVWGLGTPASLDTSLYTEGTHSYKLDGSADQSAIYKIFGTSYSKVATVDFYDDMASTKSLIAHVDKSGAGGFATLGNMYGMGVHTDNSAQYYSYTMGTGAWATSSVARTSGWHKLTFDYSSGNGVDLYIDQTWIGYSDKASSFNTIALGDFFTGVNSTGNFDNVSVADTTTIKPPLDLTVPRNLTVGTALATDTSAAVNFVPKVRGGNSPQVTMTVTNAAGTNQPFTTGGSLPVGLSTMTCTVRDGATVITKTFFVNVIQTYLFENFENIKANTSTSPSKLGNWTAIDTAVVPDTSTANSFDGYQSFASTGASTSATNANRNGISQILSGWNLNNKVLSGWFYDSKPDATQINQALQLKSNTVTPTNSWFLAQFKDAAQDTGNQYAKRAPSLGTGGNKFVPSGVTRSLGWHQFKFDLTESGKLKESIDGTLVHTETLTTESPDFIAFGGLWGNALSDVLTTYWDNVAVTNSTDTMGPVITPSANATTYFADTTDVVVDSAITFKDMDTPTIPNTAKVMISIVDGFKSAEDVLQLTNAPSTMGDIAGSYDATTGILTLSSASSANAAQWQAALQAVQYKTISPTPTFASRGLSFVGYDGINLGKAVVIQINVTASPVTGVVLDQGTLSLVVGGQDATLVPSIAPINAVNQNVTWSSSNLAVATVVNGVVHAVAPGNSTITVTTEDGNYTATCEVTVIATTVHTIYASTGSNGSISPSVSVSVPEGTDQIFTFTPDSGYMVDTLIVDGANETVTGNTYTFTNVTTNHVINVTFKQDPTQLPLTEYTITASAGSNGIISPRGSVIVTEGTNQTFAVMPNNGYMIDTLTVDSTTVTGSTYTFTNVTSNHTISVTFKQTPIEPVGPRDETNQDEPKKEQDPKRVVVQPDELKKSSDDNKVVIEVSNEVKEIVLPSNTADLLGQNQLSISSDNITMNIPSDLLRQLVDTATNDDKKNNKIVVKVEPLNDAEALDLLAKGNISKQEQVKAGGQVFDLKLLLVAQDGTETNVTIFNKPITIRLKVNSSANPNLTGIYYIDDNGKLEFIGGKYVDGEIVAEIHHFSKYAALEYTKSFTDVSSTYWAADAIQEMASKHVVTGATETTFEPGRVITRAEFTAMLVRALNLKDVSEMSFADISSLAWYAEAVSKAVKAGIVTGKDAKTFDPNSSISREEMVTMMMRAYALLHADKSIAPSTLRFKDASKVSSWATESVQSAATLRLINGRTADEFDPQGISTRAEAVTVLKRLLQ</sequence>
<feature type="domain" description="SLH" evidence="3">
    <location>
        <begin position="2042"/>
        <end position="2105"/>
    </location>
</feature>
<keyword evidence="5" id="KW-1185">Reference proteome</keyword>
<dbReference type="PANTHER" id="PTHR36453">
    <property type="entry name" value="SECRETED PROTEIN-RELATED"/>
    <property type="match status" value="1"/>
</dbReference>
<evidence type="ECO:0000313" key="5">
    <source>
        <dbReference type="Proteomes" id="UP000618579"/>
    </source>
</evidence>
<dbReference type="SMART" id="SM00635">
    <property type="entry name" value="BID_2"/>
    <property type="match status" value="1"/>
</dbReference>
<feature type="region of interest" description="Disordered" evidence="1">
    <location>
        <begin position="1830"/>
        <end position="1857"/>
    </location>
</feature>
<dbReference type="SMART" id="SM00710">
    <property type="entry name" value="PbH1"/>
    <property type="match status" value="6"/>
</dbReference>
<gene>
    <name evidence="4" type="ORF">GC097_22600</name>
</gene>
<proteinExistence type="predicted"/>
<protein>
    <recommendedName>
        <fullName evidence="3">SLH domain-containing protein</fullName>
    </recommendedName>
</protein>
<feature type="signal peptide" evidence="2">
    <location>
        <begin position="1"/>
        <end position="28"/>
    </location>
</feature>
<evidence type="ECO:0000256" key="2">
    <source>
        <dbReference type="SAM" id="SignalP"/>
    </source>
</evidence>
<dbReference type="InterPro" id="IPR012334">
    <property type="entry name" value="Pectin_lyas_fold"/>
</dbReference>
<keyword evidence="2" id="KW-0732">Signal</keyword>
<dbReference type="Proteomes" id="UP000618579">
    <property type="component" value="Unassembled WGS sequence"/>
</dbReference>
<dbReference type="InterPro" id="IPR006626">
    <property type="entry name" value="PbH1"/>
</dbReference>
<dbReference type="InterPro" id="IPR011050">
    <property type="entry name" value="Pectin_lyase_fold/virulence"/>
</dbReference>
<feature type="domain" description="SLH" evidence="3">
    <location>
        <begin position="2106"/>
        <end position="2164"/>
    </location>
</feature>
<evidence type="ECO:0000313" key="4">
    <source>
        <dbReference type="EMBL" id="NOV02797.1"/>
    </source>
</evidence>
<reference evidence="4 5" key="1">
    <citation type="submission" date="2019-10" db="EMBL/GenBank/DDBJ databases">
        <title>Description of Paenibacillus pedi sp. nov.</title>
        <authorList>
            <person name="Carlier A."/>
            <person name="Qi S."/>
        </authorList>
    </citation>
    <scope>NUCLEOTIDE SEQUENCE [LARGE SCALE GENOMIC DNA]</scope>
    <source>
        <strain evidence="4 5">LMG 31457</strain>
    </source>
</reference>
<evidence type="ECO:0000256" key="1">
    <source>
        <dbReference type="SAM" id="MobiDB-lite"/>
    </source>
</evidence>
<dbReference type="InterPro" id="IPR008964">
    <property type="entry name" value="Invasin/intimin_cell_adhesion"/>
</dbReference>
<dbReference type="Gene3D" id="2.160.20.10">
    <property type="entry name" value="Single-stranded right-handed beta-helix, Pectin lyase-like"/>
    <property type="match status" value="2"/>
</dbReference>
<dbReference type="Gene3D" id="2.60.40.1080">
    <property type="match status" value="1"/>
</dbReference>
<dbReference type="Gene3D" id="2.60.120.260">
    <property type="entry name" value="Galactose-binding domain-like"/>
    <property type="match status" value="1"/>
</dbReference>
<name>A0ABX1ZV37_9BACL</name>
<feature type="chain" id="PRO_5045500557" description="SLH domain-containing protein" evidence="2">
    <location>
        <begin position="29"/>
        <end position="2221"/>
    </location>
</feature>
<comment type="caution">
    <text evidence="4">The sequence shown here is derived from an EMBL/GenBank/DDBJ whole genome shotgun (WGS) entry which is preliminary data.</text>
</comment>
<dbReference type="InterPro" id="IPR044060">
    <property type="entry name" value="Bacterial_rp_domain"/>
</dbReference>
<dbReference type="PROSITE" id="PS51272">
    <property type="entry name" value="SLH"/>
    <property type="match status" value="3"/>
</dbReference>
<dbReference type="Pfam" id="PF02368">
    <property type="entry name" value="Big_2"/>
    <property type="match status" value="1"/>
</dbReference>
<dbReference type="Pfam" id="PF18998">
    <property type="entry name" value="Flg_new_2"/>
    <property type="match status" value="2"/>
</dbReference>